<dbReference type="GO" id="GO:0003676">
    <property type="term" value="F:nucleic acid binding"/>
    <property type="evidence" value="ECO:0007669"/>
    <property type="project" value="InterPro"/>
</dbReference>
<evidence type="ECO:0000313" key="3">
    <source>
        <dbReference type="Proteomes" id="UP000078541"/>
    </source>
</evidence>
<dbReference type="InterPro" id="IPR036397">
    <property type="entry name" value="RNaseH_sf"/>
</dbReference>
<evidence type="ECO:0000256" key="1">
    <source>
        <dbReference type="SAM" id="MobiDB-lite"/>
    </source>
</evidence>
<dbReference type="EMBL" id="KQ981636">
    <property type="protein sequence ID" value="KYN38842.1"/>
    <property type="molecule type" value="Genomic_DNA"/>
</dbReference>
<reference evidence="2 3" key="1">
    <citation type="submission" date="2016-03" db="EMBL/GenBank/DDBJ databases">
        <title>Trachymyrmex septentrionalis WGS genome.</title>
        <authorList>
            <person name="Nygaard S."/>
            <person name="Hu H."/>
            <person name="Boomsma J."/>
            <person name="Zhang G."/>
        </authorList>
    </citation>
    <scope>NUCLEOTIDE SEQUENCE [LARGE SCALE GENOMIC DNA]</scope>
    <source>
        <strain evidence="2">Tsep2-gDNA-1</strain>
        <tissue evidence="2">Whole body</tissue>
    </source>
</reference>
<feature type="region of interest" description="Disordered" evidence="1">
    <location>
        <begin position="69"/>
        <end position="130"/>
    </location>
</feature>
<dbReference type="Proteomes" id="UP000078541">
    <property type="component" value="Unassembled WGS sequence"/>
</dbReference>
<sequence length="130" mass="15103">MTKPKSKPPKSSDLNPLDYFLGGHLKSLVYTTPIENENDLRNPSYPPLPSHLQLVCYHHDTWRALRRLNTDKKAEKREKHRSSKKTENATSKKDRKPRKETVIVEGKEGLVKEDGGEDDERWKEKKETPV</sequence>
<gene>
    <name evidence="2" type="ORF">ALC56_06841</name>
</gene>
<dbReference type="AlphaFoldDB" id="A0A195FF45"/>
<name>A0A195FF45_9HYME</name>
<proteinExistence type="predicted"/>
<dbReference type="Gene3D" id="3.30.420.10">
    <property type="entry name" value="Ribonuclease H-like superfamily/Ribonuclease H"/>
    <property type="match status" value="1"/>
</dbReference>
<feature type="compositionally biased region" description="Basic and acidic residues" evidence="1">
    <location>
        <begin position="84"/>
        <end position="130"/>
    </location>
</feature>
<keyword evidence="3" id="KW-1185">Reference proteome</keyword>
<protein>
    <submittedName>
        <fullName evidence="2">Uncharacterized protein</fullName>
    </submittedName>
</protein>
<organism evidence="2 3">
    <name type="scientific">Trachymyrmex septentrionalis</name>
    <dbReference type="NCBI Taxonomy" id="34720"/>
    <lineage>
        <taxon>Eukaryota</taxon>
        <taxon>Metazoa</taxon>
        <taxon>Ecdysozoa</taxon>
        <taxon>Arthropoda</taxon>
        <taxon>Hexapoda</taxon>
        <taxon>Insecta</taxon>
        <taxon>Pterygota</taxon>
        <taxon>Neoptera</taxon>
        <taxon>Endopterygota</taxon>
        <taxon>Hymenoptera</taxon>
        <taxon>Apocrita</taxon>
        <taxon>Aculeata</taxon>
        <taxon>Formicoidea</taxon>
        <taxon>Formicidae</taxon>
        <taxon>Myrmicinae</taxon>
        <taxon>Trachymyrmex</taxon>
    </lineage>
</organism>
<evidence type="ECO:0000313" key="2">
    <source>
        <dbReference type="EMBL" id="KYN38842.1"/>
    </source>
</evidence>
<accession>A0A195FF45</accession>